<dbReference type="PANTHER" id="PTHR33487:SF1">
    <property type="entry name" value="CILIA- AND FLAGELLA-ASSOCIATED PROTEIN 54"/>
    <property type="match status" value="1"/>
</dbReference>
<feature type="domain" description="Fibronectin type-III" evidence="2">
    <location>
        <begin position="927"/>
        <end position="1027"/>
    </location>
</feature>
<dbReference type="EMBL" id="DS469514">
    <property type="protein sequence ID" value="EDO48350.1"/>
    <property type="molecule type" value="Genomic_DNA"/>
</dbReference>
<dbReference type="HOGENOM" id="CLU_000333_0_0_1"/>
<proteinExistence type="predicted"/>
<dbReference type="PANTHER" id="PTHR33487">
    <property type="entry name" value="CILIA- AND FLAGELLA-ASSOCIATED PROTEIN 54"/>
    <property type="match status" value="1"/>
</dbReference>
<dbReference type="GO" id="GO:0060271">
    <property type="term" value="P:cilium assembly"/>
    <property type="evidence" value="ECO:0000318"/>
    <property type="project" value="GO_Central"/>
</dbReference>
<dbReference type="InterPro" id="IPR003961">
    <property type="entry name" value="FN3_dom"/>
</dbReference>
<feature type="compositionally biased region" description="Basic and acidic residues" evidence="1">
    <location>
        <begin position="3121"/>
        <end position="3133"/>
    </location>
</feature>
<dbReference type="InParanoid" id="A7RJC2"/>
<dbReference type="PhylomeDB" id="A7RJC2"/>
<reference evidence="3 4" key="1">
    <citation type="journal article" date="2007" name="Science">
        <title>Sea anemone genome reveals ancestral eumetazoan gene repertoire and genomic organization.</title>
        <authorList>
            <person name="Putnam N.H."/>
            <person name="Srivastava M."/>
            <person name="Hellsten U."/>
            <person name="Dirks B."/>
            <person name="Chapman J."/>
            <person name="Salamov A."/>
            <person name="Terry A."/>
            <person name="Shapiro H."/>
            <person name="Lindquist E."/>
            <person name="Kapitonov V.V."/>
            <person name="Jurka J."/>
            <person name="Genikhovich G."/>
            <person name="Grigoriev I.V."/>
            <person name="Lucas S.M."/>
            <person name="Steele R.E."/>
            <person name="Finnerty J.R."/>
            <person name="Technau U."/>
            <person name="Martindale M.Q."/>
            <person name="Rokhsar D.S."/>
        </authorList>
    </citation>
    <scope>NUCLEOTIDE SEQUENCE [LARGE SCALE GENOMIC DNA]</scope>
    <source>
        <strain evidence="4">CH2 X CH6</strain>
    </source>
</reference>
<dbReference type="Pfam" id="PF14858">
    <property type="entry name" value="CFAP54_N"/>
    <property type="match status" value="1"/>
</dbReference>
<evidence type="ECO:0000259" key="2">
    <source>
        <dbReference type="PROSITE" id="PS50853"/>
    </source>
</evidence>
<feature type="region of interest" description="Disordered" evidence="1">
    <location>
        <begin position="894"/>
        <end position="920"/>
    </location>
</feature>
<accession>A7RJC2</accession>
<feature type="region of interest" description="Disordered" evidence="1">
    <location>
        <begin position="677"/>
        <end position="721"/>
    </location>
</feature>
<organism evidence="3 4">
    <name type="scientific">Nematostella vectensis</name>
    <name type="common">Starlet sea anemone</name>
    <dbReference type="NCBI Taxonomy" id="45351"/>
    <lineage>
        <taxon>Eukaryota</taxon>
        <taxon>Metazoa</taxon>
        <taxon>Cnidaria</taxon>
        <taxon>Anthozoa</taxon>
        <taxon>Hexacorallia</taxon>
        <taxon>Actiniaria</taxon>
        <taxon>Edwardsiidae</taxon>
        <taxon>Nematostella</taxon>
    </lineage>
</organism>
<feature type="region of interest" description="Disordered" evidence="1">
    <location>
        <begin position="3230"/>
        <end position="3259"/>
    </location>
</feature>
<evidence type="ECO:0000313" key="3">
    <source>
        <dbReference type="EMBL" id="EDO48350.1"/>
    </source>
</evidence>
<sequence>MSQRTLKTQSARSLTGGESGRNVFQNTDQGRFNPVQMSFQQELSRFLKYVTRKAELGPRWRKPDEEAYARGSNTLFNLWNNFEQRLPHDFFVQQMIATGDYLVSIRRMGITHTLLSMHTCILTEYKIAQCQCYGRYLSSIRGLNTLESCSDYTLESFNNVYLPSGIEAATAEIALRALLGESISSYHVVIAEDPKLQNPETVSLSVDILKILRLITQAALHKESFCWLVFNGTVHIYSISRHLMALGYSNKVLEFLQWACMCMESSVPLMTVRYLIWRSTLYAATCQCYYDMKAANHAESFARRGLTKVNELEDIERMSTSDATPMVARAFRQAKTRMQVMVFKRVVFETRKRPKGLLRPKTKPNLKDTVNQPWPRTPTERLLADQFTGTAAQFLAILEALSESNRRTLHCEAPASDAEDTITDVCAELFFAGMELIAGGGGPRQTHAAKHQQEIHPSVVDFGAQGLMALVQEGSNGIPLQAVVKFVKQAFSYEQWETFNTLISPTLELLKQMTDSTGLMDTKTLELMAALEPFFSSTPKPKKAAVTTQDESDSHTQGKGGSHVDDLMKLADTLHSCSVEPYKSIVGHMDPDMVIDAALFLWSKCKIHFQRVVSSSMEGCKFVLNDQNADKWVHMITVVHTALSWSDACTFDPILFAEVALKLALVLECKAANLADHSGGELESPKPALTAEERKDKVSTDAADKPSTPRSNTAASDHSLLLAGEGYPPGVRGVLTKSRDILRQAYEGMVKARDSVIDSSGETIADIAWIKSPSPTLRGDGAPTASLMDTILKALHMELLFVHHRVALKLVALGSDPRSQRSTAAKKQKPDKSGTAAPTAVMSDEETELMAFCGKNPMYKALLLMHQASRATTRGTEEQTQLLKESMDLIQKAQQRDRKLASWNRPSSDETAPSPDVPPAPLLLYRSPSVMIFRPAPYSPKGETVAWYRLFGRSASGHNVKVRLNDYQLPGTGEEIPATDKCRLMVKSLVPNEKYVFAVAAYNRQGQLIGKTIGSSSRPVLATHPLPTLMAWGYLAQTAYIANIPSVAKVACTVLWDYFVTVRQPTEEELRIKKADSDIKIKLKTLNEDRLFESSPILVRQFLQTLFISVDFSIREGFLYCNSLSDSGPLYSGQVARLAECERLLLAVQVAGWLNDTALSLQAIVQCYGLLAPMVHQQIAAKPVIQILLRCHAVLQEVPSLTRHRRQTAISDSLSHMIATMTYFIAKTLHSWGEPGISGAIIELGKKMLNLDTAPDSAGTMTTMQAAAAMATANMVGGPPGKKKPVVKKPKPPRGKAVDKDTQQAPGDVNLEEMKALEAYIMKLSQKALHRDDEELMGTEDPNLLYSYIASLPTKDAYFEVVLFPIILYNSPIKESQVLKFKRRTRFLGFFVQVLSKAIDEGMMETALDWTHDAMTWVISVLILIDTEFELSICAIRTIMFGIAERNELLLANKPTIVRTAATAIGPEDEKIKKFAMAIVEFGKPPQKSQKSEAVERELNDPDEIRTRTKLETARTSKPKSLVPSIMSRKAVERMQTILPDFWRSSQRRRKLRSVSNEELPWRVQLNYLTAICNMELFLDKTGSLSNDLGPLYRPSLMDPDWFSFATSGTFITSWAGTSVGHSPDPFMGFSGYAMDAPPYASPAVTTGHHTRTMARPSQPATQAETLRAGSRVTAVTSSEKDNVVVTRAPLFYLGNVFSNLCRSIVLAHRGRYWTMLQNACRSLWNATQTVLQRVSAGLLRLTDEAEGAADIDLLRAALWRPFFTAVDCLLDMMVHLQDEVRLDADQNKKREKLKAGDLDITESSGLMGGVEDERGGASLRFEIPLDNTTILDARWLRRLVMYTVEMLFYEQKWERTVDIALRFNALSRSRYAETLMPVVVVAQRKLMERINAHGGPCPSQPHITICPGTGTPQGITIEPTEYMPIEPAVHIDPEGHNVYSGSTDAMRLVSVPLDVGTSLQTLREALDTKHHTARVLEHSRQLLLSYLAGQQDGRAASRGGGVGIRRGSSRVGFVPAQVKPPTDVPPDLSEETFDGLDDIRSYTLQPAQLAVVISSYDKTIEMLQFRQQRSLAAQAMHELGNIMFHSGNIRAAYKWWAEALDTILNTQDCLKTWRDIVSGEEHKQTGEVLLQRCGIWGCLLAGVLAANIAQYIHTSNLGLRQECCLLSAALFKALLRSSLPHPTDDKDYALYEIGAGHGSADLIPGVDLLSDVFRSDGRSVVASLRWVAEELARAQHLLTALPLVSLCLYFTSRVCRDVQRTVDVRILRVRILTDLGKFADASKVLSDLLIGDGLPRTSDDGNKSIKDKQKIPTFNNRKQILDPGNIEVLNELLERRLTPALSSLYGQPLSGQLSVAHAHFLVALASSINVIADDVREELQRYQNEKEEAEVPPTPRGGMPPAPSFIKKTAKQKSSDDTLSVKSSFIAIKKKLLDAKNSSLPVIKGFLLFTAESMLDNLCDSLTEKTEEQDLEEESALNMSPSDLELLVLAKLELSAIARQCYHSVTSASLVYSAMRTLEDVSILSELDIDKRSPSLFITSPIRSAHTTARPTMVHYLVAQARCRLDARLWLTCRLALALSLSGEDSGMGKLGGTTRSVTSFIGSCDHHCRQGLDESEAFGDVELTAQFSMLETVHALHQGKFSQELLHKLEDVIAWLERSQSLSFSGQQLLAMAVVQFADIGQQPSVACDLPYLKGILPAYKQACDILLGQLLEVGESIDLVTSSPVLPLKNLYLSQLPHIVDIKLRLGRALARNAVDLNANVAPAWGESVRELELGLGLARGIAYQRQSVEAQLLFSLGQIQRQMFCTGATPDHVVPATLVEAIKKFYSSEHDLVWVSAVHKLASYNWLRNNDGFDVLQFLGCLVFVKLMRQAYLEIALTYLHHLKQSKEGIPRPSTPPPAKTPRSGKQSKGDARNKKSKELQKSKEMDHDKRAAWIAIRAAGIVAMAIYRLRLLTGDPDITALKMSENSGRCLPSFALYDLLGTDDVVAPGSGAPVGQDGTVVMGTTVNSSDHVQITWIHLLGYLSYLRRQCSYISLGVSSEDEDGPSFGPVAFTPVFSNGRVQKLAQVHTFLKNELAPYASECCGVYPGEALVVTPTQTGPQMVVTQAQQPPVAAGEKADEPAKDKQDIKEEGAAIDSRPSQAGDLEVCVQWYKPELNTPLVLETAGTSEQSFVCLYALNQKAFSQDSGAGTGFIRAGLRHVSEARLQALHDLLIKTLEMAENELQPTATSGRTSKIDLPVPEAKPPGGTPGRKRRTMGIRALSARQRKDDNIRAKLKEHIADVNALISPDCHTDIKDVPFEVTLRNVTIFEAMFDPSRGYTGKSSEAFFSWISSVFDASF</sequence>
<dbReference type="OMA" id="FTELNIM"/>
<gene>
    <name evidence="3" type="ORF">NEMVEDRAFT_v1g197962</name>
</gene>
<feature type="compositionally biased region" description="Basic and acidic residues" evidence="1">
    <location>
        <begin position="552"/>
        <end position="562"/>
    </location>
</feature>
<keyword evidence="4" id="KW-1185">Reference proteome</keyword>
<feature type="region of interest" description="Disordered" evidence="1">
    <location>
        <begin position="2891"/>
        <end position="2929"/>
    </location>
</feature>
<feature type="compositionally biased region" description="Basic and acidic residues" evidence="1">
    <location>
        <begin position="2912"/>
        <end position="2929"/>
    </location>
</feature>
<dbReference type="InterPro" id="IPR027912">
    <property type="entry name" value="CFAP54"/>
</dbReference>
<dbReference type="STRING" id="45351.A7RJC2"/>
<protein>
    <recommendedName>
        <fullName evidence="2">Fibronectin type-III domain-containing protein</fullName>
    </recommendedName>
</protein>
<dbReference type="PROSITE" id="PS50853">
    <property type="entry name" value="FN3"/>
    <property type="match status" value="1"/>
</dbReference>
<feature type="region of interest" description="Disordered" evidence="1">
    <location>
        <begin position="1278"/>
        <end position="1306"/>
    </location>
</feature>
<feature type="compositionally biased region" description="Polar residues" evidence="1">
    <location>
        <begin position="1"/>
        <end position="13"/>
    </location>
</feature>
<evidence type="ECO:0000256" key="1">
    <source>
        <dbReference type="SAM" id="MobiDB-lite"/>
    </source>
</evidence>
<feature type="region of interest" description="Disordered" evidence="1">
    <location>
        <begin position="3112"/>
        <end position="3133"/>
    </location>
</feature>
<dbReference type="eggNOG" id="ENOG502QVDY">
    <property type="taxonomic scope" value="Eukaryota"/>
</dbReference>
<dbReference type="Proteomes" id="UP000001593">
    <property type="component" value="Unassembled WGS sequence"/>
</dbReference>
<feature type="compositionally biased region" description="Basic residues" evidence="1">
    <location>
        <begin position="1281"/>
        <end position="1294"/>
    </location>
</feature>
<name>A7RJC2_NEMVE</name>
<feature type="region of interest" description="Disordered" evidence="1">
    <location>
        <begin position="538"/>
        <end position="562"/>
    </location>
</feature>
<evidence type="ECO:0000313" key="4">
    <source>
        <dbReference type="Proteomes" id="UP000001593"/>
    </source>
</evidence>
<feature type="compositionally biased region" description="Pro residues" evidence="1">
    <location>
        <begin position="2393"/>
        <end position="2404"/>
    </location>
</feature>
<feature type="region of interest" description="Disordered" evidence="1">
    <location>
        <begin position="1"/>
        <end position="29"/>
    </location>
</feature>
<feature type="region of interest" description="Disordered" evidence="1">
    <location>
        <begin position="2384"/>
        <end position="2412"/>
    </location>
</feature>
<feature type="compositionally biased region" description="Basic and acidic residues" evidence="1">
    <location>
        <begin position="691"/>
        <end position="704"/>
    </location>
</feature>
<feature type="region of interest" description="Disordered" evidence="1">
    <location>
        <begin position="817"/>
        <end position="841"/>
    </location>
</feature>